<evidence type="ECO:0000256" key="5">
    <source>
        <dbReference type="SAM" id="MobiDB-lite"/>
    </source>
</evidence>
<keyword evidence="2" id="KW-0238">DNA-binding</keyword>
<reference evidence="7" key="2">
    <citation type="submission" date="2023-05" db="EMBL/GenBank/DDBJ databases">
        <authorList>
            <consortium name="Lawrence Berkeley National Laboratory"/>
            <person name="Steindorff A."/>
            <person name="Hensen N."/>
            <person name="Bonometti L."/>
            <person name="Westerberg I."/>
            <person name="Brannstrom I.O."/>
            <person name="Guillou S."/>
            <person name="Cros-Aarteil S."/>
            <person name="Calhoun S."/>
            <person name="Haridas S."/>
            <person name="Kuo A."/>
            <person name="Mondo S."/>
            <person name="Pangilinan J."/>
            <person name="Riley R."/>
            <person name="Labutti K."/>
            <person name="Andreopoulos B."/>
            <person name="Lipzen A."/>
            <person name="Chen C."/>
            <person name="Yanf M."/>
            <person name="Daum C."/>
            <person name="Ng V."/>
            <person name="Clum A."/>
            <person name="Ohm R."/>
            <person name="Martin F."/>
            <person name="Silar P."/>
            <person name="Natvig D."/>
            <person name="Lalanne C."/>
            <person name="Gautier V."/>
            <person name="Ament-Velasquez S.L."/>
            <person name="Kruys A."/>
            <person name="Hutchinson M.I."/>
            <person name="Powell A.J."/>
            <person name="Barry K."/>
            <person name="Miller A.N."/>
            <person name="Grigoriev I.V."/>
            <person name="Debuchy R."/>
            <person name="Gladieux P."/>
            <person name="Thoren M.H."/>
            <person name="Johannesson H."/>
        </authorList>
    </citation>
    <scope>NUCLEOTIDE SEQUENCE</scope>
    <source>
        <strain evidence="7">PSN293</strain>
    </source>
</reference>
<feature type="compositionally biased region" description="Polar residues" evidence="5">
    <location>
        <begin position="262"/>
        <end position="276"/>
    </location>
</feature>
<dbReference type="InterPro" id="IPR051127">
    <property type="entry name" value="Fungal_SecMet_Regulators"/>
</dbReference>
<dbReference type="GO" id="GO:0000435">
    <property type="term" value="P:positive regulation of transcription from RNA polymerase II promoter by galactose"/>
    <property type="evidence" value="ECO:0007669"/>
    <property type="project" value="TreeGrafter"/>
</dbReference>
<dbReference type="PROSITE" id="PS00463">
    <property type="entry name" value="ZN2_CY6_FUNGAL_1"/>
    <property type="match status" value="1"/>
</dbReference>
<protein>
    <recommendedName>
        <fullName evidence="6">Zn(2)-C6 fungal-type domain-containing protein</fullName>
    </recommendedName>
</protein>
<gene>
    <name evidence="7" type="ORF">QBC37DRAFT_114730</name>
</gene>
<feature type="compositionally biased region" description="Pro residues" evidence="5">
    <location>
        <begin position="99"/>
        <end position="109"/>
    </location>
</feature>
<dbReference type="PANTHER" id="PTHR47424">
    <property type="entry name" value="REGULATORY PROTEIN GAL4"/>
    <property type="match status" value="1"/>
</dbReference>
<proteinExistence type="predicted"/>
<dbReference type="GO" id="GO:0008270">
    <property type="term" value="F:zinc ion binding"/>
    <property type="evidence" value="ECO:0007669"/>
    <property type="project" value="InterPro"/>
</dbReference>
<dbReference type="Proteomes" id="UP001301769">
    <property type="component" value="Unassembled WGS sequence"/>
</dbReference>
<dbReference type="Pfam" id="PF00172">
    <property type="entry name" value="Zn_clus"/>
    <property type="match status" value="1"/>
</dbReference>
<organism evidence="7 8">
    <name type="scientific">Rhypophila decipiens</name>
    <dbReference type="NCBI Taxonomy" id="261697"/>
    <lineage>
        <taxon>Eukaryota</taxon>
        <taxon>Fungi</taxon>
        <taxon>Dikarya</taxon>
        <taxon>Ascomycota</taxon>
        <taxon>Pezizomycotina</taxon>
        <taxon>Sordariomycetes</taxon>
        <taxon>Sordariomycetidae</taxon>
        <taxon>Sordariales</taxon>
        <taxon>Naviculisporaceae</taxon>
        <taxon>Rhypophila</taxon>
    </lineage>
</organism>
<accession>A0AAN6YC03</accession>
<dbReference type="SMART" id="SM00066">
    <property type="entry name" value="GAL4"/>
    <property type="match status" value="1"/>
</dbReference>
<dbReference type="EMBL" id="MU858075">
    <property type="protein sequence ID" value="KAK4215831.1"/>
    <property type="molecule type" value="Genomic_DNA"/>
</dbReference>
<evidence type="ECO:0000256" key="2">
    <source>
        <dbReference type="ARBA" id="ARBA00023125"/>
    </source>
</evidence>
<dbReference type="AlphaFoldDB" id="A0AAN6YC03"/>
<evidence type="ECO:0000256" key="1">
    <source>
        <dbReference type="ARBA" id="ARBA00023015"/>
    </source>
</evidence>
<feature type="compositionally biased region" description="Basic and acidic residues" evidence="5">
    <location>
        <begin position="297"/>
        <end position="319"/>
    </location>
</feature>
<keyword evidence="4" id="KW-0539">Nucleus</keyword>
<evidence type="ECO:0000256" key="3">
    <source>
        <dbReference type="ARBA" id="ARBA00023163"/>
    </source>
</evidence>
<dbReference type="InterPro" id="IPR001138">
    <property type="entry name" value="Zn2Cys6_DnaBD"/>
</dbReference>
<feature type="domain" description="Zn(2)-C6 fungal-type" evidence="6">
    <location>
        <begin position="191"/>
        <end position="225"/>
    </location>
</feature>
<name>A0AAN6YC03_9PEZI</name>
<dbReference type="GO" id="GO:0000978">
    <property type="term" value="F:RNA polymerase II cis-regulatory region sequence-specific DNA binding"/>
    <property type="evidence" value="ECO:0007669"/>
    <property type="project" value="TreeGrafter"/>
</dbReference>
<dbReference type="PANTHER" id="PTHR47424:SF3">
    <property type="entry name" value="REGULATORY PROTEIN GAL4"/>
    <property type="match status" value="1"/>
</dbReference>
<feature type="compositionally biased region" description="Basic and acidic residues" evidence="5">
    <location>
        <begin position="110"/>
        <end position="135"/>
    </location>
</feature>
<dbReference type="Gene3D" id="4.10.240.10">
    <property type="entry name" value="Zn(2)-C6 fungal-type DNA-binding domain"/>
    <property type="match status" value="1"/>
</dbReference>
<dbReference type="SUPFAM" id="SSF57701">
    <property type="entry name" value="Zn2/Cys6 DNA-binding domain"/>
    <property type="match status" value="1"/>
</dbReference>
<evidence type="ECO:0000313" key="8">
    <source>
        <dbReference type="Proteomes" id="UP001301769"/>
    </source>
</evidence>
<dbReference type="PROSITE" id="PS50048">
    <property type="entry name" value="ZN2_CY6_FUNGAL_2"/>
    <property type="match status" value="1"/>
</dbReference>
<keyword evidence="3" id="KW-0804">Transcription</keyword>
<reference evidence="7" key="1">
    <citation type="journal article" date="2023" name="Mol. Phylogenet. Evol.">
        <title>Genome-scale phylogeny and comparative genomics of the fungal order Sordariales.</title>
        <authorList>
            <person name="Hensen N."/>
            <person name="Bonometti L."/>
            <person name="Westerberg I."/>
            <person name="Brannstrom I.O."/>
            <person name="Guillou S."/>
            <person name="Cros-Aarteil S."/>
            <person name="Calhoun S."/>
            <person name="Haridas S."/>
            <person name="Kuo A."/>
            <person name="Mondo S."/>
            <person name="Pangilinan J."/>
            <person name="Riley R."/>
            <person name="LaButti K."/>
            <person name="Andreopoulos B."/>
            <person name="Lipzen A."/>
            <person name="Chen C."/>
            <person name="Yan M."/>
            <person name="Daum C."/>
            <person name="Ng V."/>
            <person name="Clum A."/>
            <person name="Steindorff A."/>
            <person name="Ohm R.A."/>
            <person name="Martin F."/>
            <person name="Silar P."/>
            <person name="Natvig D.O."/>
            <person name="Lalanne C."/>
            <person name="Gautier V."/>
            <person name="Ament-Velasquez S.L."/>
            <person name="Kruys A."/>
            <person name="Hutchinson M.I."/>
            <person name="Powell A.J."/>
            <person name="Barry K."/>
            <person name="Miller A.N."/>
            <person name="Grigoriev I.V."/>
            <person name="Debuchy R."/>
            <person name="Gladieux P."/>
            <person name="Hiltunen Thoren M."/>
            <person name="Johannesson H."/>
        </authorList>
    </citation>
    <scope>NUCLEOTIDE SEQUENCE</scope>
    <source>
        <strain evidence="7">PSN293</strain>
    </source>
</reference>
<evidence type="ECO:0000313" key="7">
    <source>
        <dbReference type="EMBL" id="KAK4215831.1"/>
    </source>
</evidence>
<feature type="compositionally biased region" description="Pro residues" evidence="5">
    <location>
        <begin position="57"/>
        <end position="71"/>
    </location>
</feature>
<dbReference type="InterPro" id="IPR036864">
    <property type="entry name" value="Zn2-C6_fun-type_DNA-bd_sf"/>
</dbReference>
<keyword evidence="8" id="KW-1185">Reference proteome</keyword>
<sequence length="416" mass="45928">MADNHRGSRGYPPRETSDGSSYPPPPDDESDRRRQYPLPSGPPSSMSLPPMSAYQPVAPPPPPAAMYPPDPRYPDPRYAQDQRAWPSEPPATANGYAPPAEPRYPPPPSSDRRPYDDRSRYEGPRQYDEHSRQYDRPAYPDPYYGTQADAQRPAPYAYAPYAPQHGYQYPPQQQPPPQQPQAAPRQRTSIACRYCRKRKIRCSGYANTPNGKCTNCDKLKIDCVFQPVSSNASTAFVPVSAIAGGVPPGTLLYGAYGQPLAPTSGQSGPGPQTYSVTPSDYPPPPAHSPTTSQYPPLDDRERDMARRRTRPPEDGHDLRLPPPNYPKDDDPRRRSPSSNHSNGTPPMAYHSYPPTGYDQGPSDAARRTSPTGPPPTSQPSANPMSLNHLIGSPESRDRGPGRDIDRSMLGKLDRRR</sequence>
<keyword evidence="1" id="KW-0805">Transcription regulation</keyword>
<feature type="compositionally biased region" description="Low complexity" evidence="5">
    <location>
        <begin position="43"/>
        <end position="56"/>
    </location>
</feature>
<feature type="region of interest" description="Disordered" evidence="5">
    <location>
        <begin position="262"/>
        <end position="416"/>
    </location>
</feature>
<feature type="region of interest" description="Disordered" evidence="5">
    <location>
        <begin position="1"/>
        <end position="188"/>
    </location>
</feature>
<evidence type="ECO:0000256" key="4">
    <source>
        <dbReference type="ARBA" id="ARBA00023242"/>
    </source>
</evidence>
<feature type="compositionally biased region" description="Basic and acidic residues" evidence="5">
    <location>
        <begin position="394"/>
        <end position="416"/>
    </location>
</feature>
<dbReference type="CDD" id="cd00067">
    <property type="entry name" value="GAL4"/>
    <property type="match status" value="1"/>
</dbReference>
<evidence type="ECO:0000259" key="6">
    <source>
        <dbReference type="PROSITE" id="PS50048"/>
    </source>
</evidence>
<feature type="compositionally biased region" description="Low complexity" evidence="5">
    <location>
        <begin position="147"/>
        <end position="171"/>
    </location>
</feature>
<dbReference type="GO" id="GO:0000981">
    <property type="term" value="F:DNA-binding transcription factor activity, RNA polymerase II-specific"/>
    <property type="evidence" value="ECO:0007669"/>
    <property type="project" value="InterPro"/>
</dbReference>
<dbReference type="GO" id="GO:0005634">
    <property type="term" value="C:nucleus"/>
    <property type="evidence" value="ECO:0007669"/>
    <property type="project" value="TreeGrafter"/>
</dbReference>
<comment type="caution">
    <text evidence="7">The sequence shown here is derived from an EMBL/GenBank/DDBJ whole genome shotgun (WGS) entry which is preliminary data.</text>
</comment>